<accession>A0A167NC31</accession>
<dbReference type="Proteomes" id="UP000076738">
    <property type="component" value="Unassembled WGS sequence"/>
</dbReference>
<gene>
    <name evidence="1" type="ORF">CALVIDRAFT_72927</name>
</gene>
<organism evidence="1 2">
    <name type="scientific">Calocera viscosa (strain TUFC12733)</name>
    <dbReference type="NCBI Taxonomy" id="1330018"/>
    <lineage>
        <taxon>Eukaryota</taxon>
        <taxon>Fungi</taxon>
        <taxon>Dikarya</taxon>
        <taxon>Basidiomycota</taxon>
        <taxon>Agaricomycotina</taxon>
        <taxon>Dacrymycetes</taxon>
        <taxon>Dacrymycetales</taxon>
        <taxon>Dacrymycetaceae</taxon>
        <taxon>Calocera</taxon>
    </lineage>
</organism>
<dbReference type="AlphaFoldDB" id="A0A167NC31"/>
<evidence type="ECO:0000313" key="2">
    <source>
        <dbReference type="Proteomes" id="UP000076738"/>
    </source>
</evidence>
<dbReference type="EMBL" id="KV417279">
    <property type="protein sequence ID" value="KZO97557.1"/>
    <property type="molecule type" value="Genomic_DNA"/>
</dbReference>
<evidence type="ECO:0008006" key="3">
    <source>
        <dbReference type="Google" id="ProtNLM"/>
    </source>
</evidence>
<reference evidence="1 2" key="1">
    <citation type="journal article" date="2016" name="Mol. Biol. Evol.">
        <title>Comparative Genomics of Early-Diverging Mushroom-Forming Fungi Provides Insights into the Origins of Lignocellulose Decay Capabilities.</title>
        <authorList>
            <person name="Nagy L.G."/>
            <person name="Riley R."/>
            <person name="Tritt A."/>
            <person name="Adam C."/>
            <person name="Daum C."/>
            <person name="Floudas D."/>
            <person name="Sun H."/>
            <person name="Yadav J.S."/>
            <person name="Pangilinan J."/>
            <person name="Larsson K.H."/>
            <person name="Matsuura K."/>
            <person name="Barry K."/>
            <person name="Labutti K."/>
            <person name="Kuo R."/>
            <person name="Ohm R.A."/>
            <person name="Bhattacharya S.S."/>
            <person name="Shirouzu T."/>
            <person name="Yoshinaga Y."/>
            <person name="Martin F.M."/>
            <person name="Grigoriev I.V."/>
            <person name="Hibbett D.S."/>
        </authorList>
    </citation>
    <scope>NUCLEOTIDE SEQUENCE [LARGE SCALE GENOMIC DNA]</scope>
    <source>
        <strain evidence="1 2">TUFC12733</strain>
    </source>
</reference>
<proteinExistence type="predicted"/>
<keyword evidence="2" id="KW-1185">Reference proteome</keyword>
<evidence type="ECO:0000313" key="1">
    <source>
        <dbReference type="EMBL" id="KZO97557.1"/>
    </source>
</evidence>
<protein>
    <recommendedName>
        <fullName evidence="3">WD40 repeat-like protein</fullName>
    </recommendedName>
</protein>
<name>A0A167NC31_CALVF</name>
<sequence>MVSSSPMWLVSSVLHAPGCNTFRALHRRGKQQSAGIAISHPPAVSADCRGKRKRLKRSSSALLLPGLSRAFCWLLCYASHSHDWTIRLWTIDGSSYFAITNQ</sequence>